<dbReference type="EMBL" id="CAJVPL010000074">
    <property type="protein sequence ID" value="CAG8442135.1"/>
    <property type="molecule type" value="Genomic_DNA"/>
</dbReference>
<reference evidence="4" key="1">
    <citation type="submission" date="2021-06" db="EMBL/GenBank/DDBJ databases">
        <authorList>
            <person name="Kallberg Y."/>
            <person name="Tangrot J."/>
            <person name="Rosling A."/>
        </authorList>
    </citation>
    <scope>NUCLEOTIDE SEQUENCE</scope>
    <source>
        <strain evidence="4">MT106</strain>
    </source>
</reference>
<dbReference type="Proteomes" id="UP000789831">
    <property type="component" value="Unassembled WGS sequence"/>
</dbReference>
<evidence type="ECO:0000256" key="2">
    <source>
        <dbReference type="SAM" id="MobiDB-lite"/>
    </source>
</evidence>
<evidence type="ECO:0000256" key="1">
    <source>
        <dbReference type="ARBA" id="ARBA00010574"/>
    </source>
</evidence>
<keyword evidence="3" id="KW-1133">Transmembrane helix</keyword>
<dbReference type="SUPFAM" id="SSF81301">
    <property type="entry name" value="Nucleotidyltransferase"/>
    <property type="match status" value="1"/>
</dbReference>
<dbReference type="InterPro" id="IPR004394">
    <property type="entry name" value="Iojap/RsfS/C7orf30"/>
</dbReference>
<protein>
    <submittedName>
        <fullName evidence="4">2691_t:CDS:1</fullName>
    </submittedName>
</protein>
<dbReference type="NCBIfam" id="TIGR00090">
    <property type="entry name" value="rsfS_iojap_ybeB"/>
    <property type="match status" value="1"/>
</dbReference>
<evidence type="ECO:0000313" key="4">
    <source>
        <dbReference type="EMBL" id="CAG8442135.1"/>
    </source>
</evidence>
<name>A0A9N8V8J3_9GLOM</name>
<keyword evidence="3" id="KW-0472">Membrane</keyword>
<accession>A0A9N8V8J3</accession>
<dbReference type="GO" id="GO:0090071">
    <property type="term" value="P:negative regulation of ribosome biogenesis"/>
    <property type="evidence" value="ECO:0007669"/>
    <property type="project" value="TreeGrafter"/>
</dbReference>
<comment type="similarity">
    <text evidence="1">Belongs to the Iojap/RsfS family.</text>
</comment>
<feature type="compositionally biased region" description="Basic and acidic residues" evidence="2">
    <location>
        <begin position="151"/>
        <end position="176"/>
    </location>
</feature>
<dbReference type="Pfam" id="PF02410">
    <property type="entry name" value="RsfS"/>
    <property type="match status" value="1"/>
</dbReference>
<evidence type="ECO:0000313" key="5">
    <source>
        <dbReference type="Proteomes" id="UP000789831"/>
    </source>
</evidence>
<dbReference type="GO" id="GO:0043023">
    <property type="term" value="F:ribosomal large subunit binding"/>
    <property type="evidence" value="ECO:0007669"/>
    <property type="project" value="TreeGrafter"/>
</dbReference>
<dbReference type="AlphaFoldDB" id="A0A9N8V8J3"/>
<feature type="transmembrane region" description="Helical" evidence="3">
    <location>
        <begin position="20"/>
        <end position="43"/>
    </location>
</feature>
<keyword evidence="5" id="KW-1185">Reference proteome</keyword>
<dbReference type="PANTHER" id="PTHR21043">
    <property type="entry name" value="IOJAP SUPERFAMILY ORTHOLOG"/>
    <property type="match status" value="1"/>
</dbReference>
<evidence type="ECO:0000256" key="3">
    <source>
        <dbReference type="SAM" id="Phobius"/>
    </source>
</evidence>
<organism evidence="4 5">
    <name type="scientific">Ambispora gerdemannii</name>
    <dbReference type="NCBI Taxonomy" id="144530"/>
    <lineage>
        <taxon>Eukaryota</taxon>
        <taxon>Fungi</taxon>
        <taxon>Fungi incertae sedis</taxon>
        <taxon>Mucoromycota</taxon>
        <taxon>Glomeromycotina</taxon>
        <taxon>Glomeromycetes</taxon>
        <taxon>Archaeosporales</taxon>
        <taxon>Ambisporaceae</taxon>
        <taxon>Ambispora</taxon>
    </lineage>
</organism>
<dbReference type="HAMAP" id="MF_01477">
    <property type="entry name" value="Iojap_RsfS"/>
    <property type="match status" value="1"/>
</dbReference>
<dbReference type="Gene3D" id="3.30.460.10">
    <property type="entry name" value="Beta Polymerase, domain 2"/>
    <property type="match status" value="1"/>
</dbReference>
<dbReference type="InterPro" id="IPR043519">
    <property type="entry name" value="NT_sf"/>
</dbReference>
<keyword evidence="3" id="KW-0812">Transmembrane</keyword>
<dbReference type="GO" id="GO:0017148">
    <property type="term" value="P:negative regulation of translation"/>
    <property type="evidence" value="ECO:0007669"/>
    <property type="project" value="TreeGrafter"/>
</dbReference>
<gene>
    <name evidence="4" type="ORF">AGERDE_LOCUS1146</name>
</gene>
<sequence>MTPLIFTVDNQMGLLPRSILALVAIITSAASTGLITFLFAPYATKIYIPKQSSSSSSDISSITSSPIITIDTPLTIETLSFLGRRILTTLPIQALAPSKKLFTTWEIRPNYLSEIHSRDAKTGKIARHAKQLFFVHQELVGADKKIINPKDFPELYPNRESRKASENKYEKQKNPKYESSSNYADQGDDKYIPLWQRRAAAPGMIDYPSQKSILADLKKDNALEKYGSKVIDIVRVLDDEGVSNLSIIDVRNKCDWTDWMIVGEGKGPRHLGGLVDGVYKMLKDKLQQRTEKTDPTGSLIDNYPIIEGRDSEDWMLIDSGSVMVHLFTEEARVRYDLEGLWASVPETGKQSTIEGILSMKKEFDDSQMKPKKIHLHK</sequence>
<dbReference type="PANTHER" id="PTHR21043:SF0">
    <property type="entry name" value="MITOCHONDRIAL ASSEMBLY OF RIBOSOMAL LARGE SUBUNIT PROTEIN 1"/>
    <property type="match status" value="1"/>
</dbReference>
<dbReference type="OrthoDB" id="21330at2759"/>
<feature type="region of interest" description="Disordered" evidence="2">
    <location>
        <begin position="151"/>
        <end position="185"/>
    </location>
</feature>
<comment type="caution">
    <text evidence="4">The sequence shown here is derived from an EMBL/GenBank/DDBJ whole genome shotgun (WGS) entry which is preliminary data.</text>
</comment>
<proteinExistence type="inferred from homology"/>